<feature type="transmembrane region" description="Helical" evidence="1">
    <location>
        <begin position="93"/>
        <end position="119"/>
    </location>
</feature>
<keyword evidence="3" id="KW-1185">Reference proteome</keyword>
<organism evidence="2 3">
    <name type="scientific">Clostridium aciditolerans</name>
    <dbReference type="NCBI Taxonomy" id="339861"/>
    <lineage>
        <taxon>Bacteria</taxon>
        <taxon>Bacillati</taxon>
        <taxon>Bacillota</taxon>
        <taxon>Clostridia</taxon>
        <taxon>Eubacteriales</taxon>
        <taxon>Clostridiaceae</taxon>
        <taxon>Clostridium</taxon>
    </lineage>
</organism>
<dbReference type="AlphaFoldDB" id="A0A934M1V5"/>
<evidence type="ECO:0000313" key="2">
    <source>
        <dbReference type="EMBL" id="MBI6871260.1"/>
    </source>
</evidence>
<keyword evidence="1" id="KW-0472">Membrane</keyword>
<evidence type="ECO:0000256" key="1">
    <source>
        <dbReference type="SAM" id="Phobius"/>
    </source>
</evidence>
<keyword evidence="1" id="KW-1133">Transmembrane helix</keyword>
<dbReference type="Proteomes" id="UP000622687">
    <property type="component" value="Unassembled WGS sequence"/>
</dbReference>
<dbReference type="EMBL" id="JAEEGB010000002">
    <property type="protein sequence ID" value="MBI6871260.1"/>
    <property type="molecule type" value="Genomic_DNA"/>
</dbReference>
<dbReference type="RefSeq" id="WP_211140726.1">
    <property type="nucleotide sequence ID" value="NZ_JAEEGB010000002.1"/>
</dbReference>
<accession>A0A934M1V5</accession>
<proteinExistence type="predicted"/>
<gene>
    <name evidence="2" type="ORF">I6U51_00890</name>
</gene>
<comment type="caution">
    <text evidence="2">The sequence shown here is derived from an EMBL/GenBank/DDBJ whole genome shotgun (WGS) entry which is preliminary data.</text>
</comment>
<feature type="transmembrane region" description="Helical" evidence="1">
    <location>
        <begin position="20"/>
        <end position="38"/>
    </location>
</feature>
<evidence type="ECO:0000313" key="3">
    <source>
        <dbReference type="Proteomes" id="UP000622687"/>
    </source>
</evidence>
<protein>
    <submittedName>
        <fullName evidence="2">Uncharacterized protein</fullName>
    </submittedName>
</protein>
<keyword evidence="1" id="KW-0812">Transmembrane</keyword>
<reference evidence="2" key="1">
    <citation type="submission" date="2020-12" db="EMBL/GenBank/DDBJ databases">
        <title>Clostridium thailandense sp. nov., a novel acetogenic bacterium isolated from peat land soil in Thailand.</title>
        <authorList>
            <person name="Chaikitkaew S."/>
            <person name="Birkeland N.K."/>
        </authorList>
    </citation>
    <scope>NUCLEOTIDE SEQUENCE</scope>
    <source>
        <strain evidence="2">DSM 17425</strain>
    </source>
</reference>
<sequence>MRFFSYLRVELNRILHLKVVYMIMLLTIISPIVGYNLKGNMLAQTTAYDLIIKPCIVGALISGGLFALLTLIEFYRVNKHKIGILTNSIVPHLMLNMVRMFAICIVAIVSVTITALMYFPYVVIKMEYTFDAYIYFNSFFLFMPFSVLLSILAASAFYQIFYQINLSG</sequence>
<feature type="transmembrane region" description="Helical" evidence="1">
    <location>
        <begin position="50"/>
        <end position="72"/>
    </location>
</feature>
<name>A0A934M1V5_9CLOT</name>
<feature type="transmembrane region" description="Helical" evidence="1">
    <location>
        <begin position="139"/>
        <end position="161"/>
    </location>
</feature>